<name>A0A9Q3UWL8_9FLAO</name>
<evidence type="ECO:0000313" key="4">
    <source>
        <dbReference type="Proteomes" id="UP001107960"/>
    </source>
</evidence>
<reference evidence="1" key="3">
    <citation type="submission" date="2024-05" db="EMBL/GenBank/DDBJ databases">
        <title>Description of novel Chryseobacterium sp. strain C-2.</title>
        <authorList>
            <person name="Saticioglu I.B."/>
        </authorList>
    </citation>
    <scope>NUCLEOTIDE SEQUENCE</scope>
    <source>
        <strain evidence="1">C-2</strain>
    </source>
</reference>
<reference evidence="2" key="1">
    <citation type="submission" date="2021-11" db="EMBL/GenBank/DDBJ databases">
        <title>Description of novel Chryseobacterium species.</title>
        <authorList>
            <person name="Saticioglu I.B."/>
            <person name="Ay H."/>
            <person name="Altun S."/>
            <person name="Duman M."/>
        </authorList>
    </citation>
    <scope>NUCLEOTIDE SEQUENCE</scope>
    <source>
        <strain evidence="2">C-39</strain>
    </source>
</reference>
<dbReference type="EMBL" id="JAJJML010000001">
    <property type="protein sequence ID" value="MCC9035912.1"/>
    <property type="molecule type" value="Genomic_DNA"/>
</dbReference>
<keyword evidence="3" id="KW-1185">Reference proteome</keyword>
<evidence type="ECO:0000313" key="1">
    <source>
        <dbReference type="EMBL" id="MBD3903080.1"/>
    </source>
</evidence>
<dbReference type="RefSeq" id="WP_191177733.1">
    <property type="nucleotide sequence ID" value="NZ_JACXXP010000001.1"/>
</dbReference>
<dbReference type="EMBL" id="JACXXP010000001">
    <property type="protein sequence ID" value="MBD3903080.1"/>
    <property type="molecule type" value="Genomic_DNA"/>
</dbReference>
<evidence type="ECO:0000313" key="3">
    <source>
        <dbReference type="Proteomes" id="UP000603715"/>
    </source>
</evidence>
<reference evidence="3" key="2">
    <citation type="submission" date="2023-07" db="EMBL/GenBank/DDBJ databases">
        <title>Description of novel Chryseobacterium sp. strain C-2.</title>
        <authorList>
            <person name="Saticioglu I.B."/>
        </authorList>
    </citation>
    <scope>NUCLEOTIDE SEQUENCE [LARGE SCALE GENOMIC DNA]</scope>
    <source>
        <strain evidence="3">C-2</strain>
    </source>
</reference>
<dbReference type="AlphaFoldDB" id="A0A9Q3UWL8"/>
<protein>
    <submittedName>
        <fullName evidence="2">Uncharacterized protein</fullName>
    </submittedName>
</protein>
<accession>A0A9Q3UWL8</accession>
<dbReference type="Proteomes" id="UP001107960">
    <property type="component" value="Unassembled WGS sequence"/>
</dbReference>
<proteinExistence type="predicted"/>
<sequence length="169" mass="20053">MKKILLILALLIFSNILFSQNKMNIPTEFPTDYGIFTFPLGSKIILELKETAKGKYEYRVLSIEPFKHYYSLQKRENLFKLNPDKNTIEIYFMGAFYNQGNDDKDWKTLLNLRNNLEVPLNYKADIKYYHKDDFENTSIIGAFPKATANEIWAHKIDFITLYNFEKLER</sequence>
<organism evidence="2 4">
    <name type="scientific">Chryseobacterium muglaense</name>
    <dbReference type="NCBI Taxonomy" id="2893752"/>
    <lineage>
        <taxon>Bacteria</taxon>
        <taxon>Pseudomonadati</taxon>
        <taxon>Bacteroidota</taxon>
        <taxon>Flavobacteriia</taxon>
        <taxon>Flavobacteriales</taxon>
        <taxon>Weeksellaceae</taxon>
        <taxon>Chryseobacterium group</taxon>
        <taxon>Chryseobacterium</taxon>
    </lineage>
</organism>
<evidence type="ECO:0000313" key="2">
    <source>
        <dbReference type="EMBL" id="MCC9035912.1"/>
    </source>
</evidence>
<comment type="caution">
    <text evidence="2">The sequence shown here is derived from an EMBL/GenBank/DDBJ whole genome shotgun (WGS) entry which is preliminary data.</text>
</comment>
<dbReference type="Proteomes" id="UP000603715">
    <property type="component" value="Unassembled WGS sequence"/>
</dbReference>
<gene>
    <name evidence="1" type="ORF">IEW27_00540</name>
    <name evidence="2" type="ORF">LNP80_16970</name>
</gene>